<organism evidence="7 8">
    <name type="scientific">Zostera marina</name>
    <name type="common">Eelgrass</name>
    <dbReference type="NCBI Taxonomy" id="29655"/>
    <lineage>
        <taxon>Eukaryota</taxon>
        <taxon>Viridiplantae</taxon>
        <taxon>Streptophyta</taxon>
        <taxon>Embryophyta</taxon>
        <taxon>Tracheophyta</taxon>
        <taxon>Spermatophyta</taxon>
        <taxon>Magnoliopsida</taxon>
        <taxon>Liliopsida</taxon>
        <taxon>Zosteraceae</taxon>
        <taxon>Zostera</taxon>
    </lineage>
</organism>
<dbReference type="STRING" id="29655.A0A0K9PJ32"/>
<dbReference type="InterPro" id="IPR050982">
    <property type="entry name" value="Auxin_biosynth/cation_transpt"/>
</dbReference>
<dbReference type="OMA" id="DIERCFE"/>
<dbReference type="EC" id="1.-.-.-" evidence="6"/>
<dbReference type="PANTHER" id="PTHR43539:SF11">
    <property type="entry name" value="INDOLE-3-PYRUVATE MONOOXYGENASE YUCCA8-RELATED"/>
    <property type="match status" value="1"/>
</dbReference>
<reference evidence="8" key="1">
    <citation type="journal article" date="2016" name="Nature">
        <title>The genome of the seagrass Zostera marina reveals angiosperm adaptation to the sea.</title>
        <authorList>
            <person name="Olsen J.L."/>
            <person name="Rouze P."/>
            <person name="Verhelst B."/>
            <person name="Lin Y.-C."/>
            <person name="Bayer T."/>
            <person name="Collen J."/>
            <person name="Dattolo E."/>
            <person name="De Paoli E."/>
            <person name="Dittami S."/>
            <person name="Maumus F."/>
            <person name="Michel G."/>
            <person name="Kersting A."/>
            <person name="Lauritano C."/>
            <person name="Lohaus R."/>
            <person name="Toepel M."/>
            <person name="Tonon T."/>
            <person name="Vanneste K."/>
            <person name="Amirebrahimi M."/>
            <person name="Brakel J."/>
            <person name="Bostroem C."/>
            <person name="Chovatia M."/>
            <person name="Grimwood J."/>
            <person name="Jenkins J.W."/>
            <person name="Jueterbock A."/>
            <person name="Mraz A."/>
            <person name="Stam W.T."/>
            <person name="Tice H."/>
            <person name="Bornberg-Bauer E."/>
            <person name="Green P.J."/>
            <person name="Pearson G.A."/>
            <person name="Procaccini G."/>
            <person name="Duarte C.M."/>
            <person name="Schmutz J."/>
            <person name="Reusch T.B.H."/>
            <person name="Van de Peer Y."/>
        </authorList>
    </citation>
    <scope>NUCLEOTIDE SEQUENCE [LARGE SCALE GENOMIC DNA]</scope>
    <source>
        <strain evidence="8">cv. Finnish</strain>
    </source>
</reference>
<comment type="cofactor">
    <cofactor evidence="6">
        <name>FAD</name>
        <dbReference type="ChEBI" id="CHEBI:57692"/>
    </cofactor>
</comment>
<dbReference type="Proteomes" id="UP000036987">
    <property type="component" value="Unassembled WGS sequence"/>
</dbReference>
<name>A0A0K9PJ32_ZOSMR</name>
<evidence type="ECO:0000256" key="1">
    <source>
        <dbReference type="ARBA" id="ARBA00009183"/>
    </source>
</evidence>
<dbReference type="GO" id="GO:0004497">
    <property type="term" value="F:monooxygenase activity"/>
    <property type="evidence" value="ECO:0000318"/>
    <property type="project" value="GO_Central"/>
</dbReference>
<evidence type="ECO:0000313" key="7">
    <source>
        <dbReference type="EMBL" id="KMZ68974.1"/>
    </source>
</evidence>
<keyword evidence="2 6" id="KW-0285">Flavoprotein</keyword>
<dbReference type="GO" id="GO:0050660">
    <property type="term" value="F:flavin adenine dinucleotide binding"/>
    <property type="evidence" value="ECO:0000318"/>
    <property type="project" value="GO_Central"/>
</dbReference>
<proteinExistence type="inferred from homology"/>
<sequence length="207" mass="22610">MEGYFGPIIHSSEYKSGEAYQGKQVLVVGAGNSVMELSLDLCHHRAFPSMVVRDSVHVLPREILGKSTFLVSVMMMRWVLGKMNKYSLKRPSIGPLQLKNKKGKSPVLDIGALEKIRSGEIKVVPGIKRFIPGSVELVNGCVLPIDSVILAIGYHSNDGLPCGWKGDGGLYAIGFTRKGLFGAAMDAVRIAEDIGRIWKEETKQAIK</sequence>
<dbReference type="EMBL" id="LFYR01000798">
    <property type="protein sequence ID" value="KMZ68974.1"/>
    <property type="molecule type" value="Genomic_DNA"/>
</dbReference>
<keyword evidence="4 6" id="KW-0560">Oxidoreductase</keyword>
<dbReference type="InterPro" id="IPR036188">
    <property type="entry name" value="FAD/NAD-bd_sf"/>
</dbReference>
<dbReference type="GO" id="GO:0103075">
    <property type="term" value="F:indole-3-pyruvate monooxygenase activity"/>
    <property type="evidence" value="ECO:0007669"/>
    <property type="project" value="UniProtKB-EC"/>
</dbReference>
<evidence type="ECO:0000256" key="4">
    <source>
        <dbReference type="ARBA" id="ARBA00023002"/>
    </source>
</evidence>
<dbReference type="GO" id="GO:0050661">
    <property type="term" value="F:NADP binding"/>
    <property type="evidence" value="ECO:0007669"/>
    <property type="project" value="InterPro"/>
</dbReference>
<keyword evidence="6 7" id="KW-0503">Monooxygenase</keyword>
<evidence type="ECO:0000256" key="6">
    <source>
        <dbReference type="RuleBase" id="RU361177"/>
    </source>
</evidence>
<gene>
    <name evidence="7" type="ORF">ZOSMA_224G00110</name>
</gene>
<comment type="similarity">
    <text evidence="1 6">Belongs to the FMO family.</text>
</comment>
<dbReference type="AlphaFoldDB" id="A0A0K9PJ32"/>
<protein>
    <recommendedName>
        <fullName evidence="6">Flavin-containing monooxygenase</fullName>
        <ecNumber evidence="6">1.-.-.-</ecNumber>
    </recommendedName>
</protein>
<accession>A0A0K9PJ32</accession>
<dbReference type="Gene3D" id="3.50.50.60">
    <property type="entry name" value="FAD/NAD(P)-binding domain"/>
    <property type="match status" value="1"/>
</dbReference>
<dbReference type="GO" id="GO:0004499">
    <property type="term" value="F:N,N-dimethylaniline monooxygenase activity"/>
    <property type="evidence" value="ECO:0007669"/>
    <property type="project" value="InterPro"/>
</dbReference>
<evidence type="ECO:0000256" key="3">
    <source>
        <dbReference type="ARBA" id="ARBA00022827"/>
    </source>
</evidence>
<dbReference type="InterPro" id="IPR020946">
    <property type="entry name" value="Flavin_mOase-like"/>
</dbReference>
<dbReference type="PANTHER" id="PTHR43539">
    <property type="entry name" value="FLAVIN-BINDING MONOOXYGENASE-LIKE PROTEIN (AFU_ORTHOLOGUE AFUA_4G09220)"/>
    <property type="match status" value="1"/>
</dbReference>
<dbReference type="OrthoDB" id="66881at2759"/>
<comment type="caution">
    <text evidence="7">The sequence shown here is derived from an EMBL/GenBank/DDBJ whole genome shotgun (WGS) entry which is preliminary data.</text>
</comment>
<evidence type="ECO:0000256" key="2">
    <source>
        <dbReference type="ARBA" id="ARBA00022630"/>
    </source>
</evidence>
<evidence type="ECO:0000313" key="8">
    <source>
        <dbReference type="Proteomes" id="UP000036987"/>
    </source>
</evidence>
<keyword evidence="3 6" id="KW-0274">FAD</keyword>
<evidence type="ECO:0000256" key="5">
    <source>
        <dbReference type="ARBA" id="ARBA00047707"/>
    </source>
</evidence>
<keyword evidence="8" id="KW-1185">Reference proteome</keyword>
<dbReference type="Pfam" id="PF00743">
    <property type="entry name" value="FMO-like"/>
    <property type="match status" value="1"/>
</dbReference>
<comment type="catalytic activity">
    <reaction evidence="5">
        <text>indole-3-pyruvate + NADPH + O2 + H(+) = (indol-3-yl)acetate + CO2 + NADP(+) + H2O</text>
        <dbReference type="Rhea" id="RHEA:34331"/>
        <dbReference type="ChEBI" id="CHEBI:15377"/>
        <dbReference type="ChEBI" id="CHEBI:15378"/>
        <dbReference type="ChEBI" id="CHEBI:15379"/>
        <dbReference type="ChEBI" id="CHEBI:16526"/>
        <dbReference type="ChEBI" id="CHEBI:17640"/>
        <dbReference type="ChEBI" id="CHEBI:30854"/>
        <dbReference type="ChEBI" id="CHEBI:57783"/>
        <dbReference type="ChEBI" id="CHEBI:58349"/>
        <dbReference type="EC" id="1.14.13.168"/>
    </reaction>
</comment>
<dbReference type="SUPFAM" id="SSF51905">
    <property type="entry name" value="FAD/NAD(P)-binding domain"/>
    <property type="match status" value="1"/>
</dbReference>